<organism evidence="1 2">
    <name type="scientific">Trifolium medium</name>
    <dbReference type="NCBI Taxonomy" id="97028"/>
    <lineage>
        <taxon>Eukaryota</taxon>
        <taxon>Viridiplantae</taxon>
        <taxon>Streptophyta</taxon>
        <taxon>Embryophyta</taxon>
        <taxon>Tracheophyta</taxon>
        <taxon>Spermatophyta</taxon>
        <taxon>Magnoliopsida</taxon>
        <taxon>eudicotyledons</taxon>
        <taxon>Gunneridae</taxon>
        <taxon>Pentapetalae</taxon>
        <taxon>rosids</taxon>
        <taxon>fabids</taxon>
        <taxon>Fabales</taxon>
        <taxon>Fabaceae</taxon>
        <taxon>Papilionoideae</taxon>
        <taxon>50 kb inversion clade</taxon>
        <taxon>NPAAA clade</taxon>
        <taxon>Hologalegina</taxon>
        <taxon>IRL clade</taxon>
        <taxon>Trifolieae</taxon>
        <taxon>Trifolium</taxon>
    </lineage>
</organism>
<dbReference type="Proteomes" id="UP000265520">
    <property type="component" value="Unassembled WGS sequence"/>
</dbReference>
<comment type="caution">
    <text evidence="1">The sequence shown here is derived from an EMBL/GenBank/DDBJ whole genome shotgun (WGS) entry which is preliminary data.</text>
</comment>
<evidence type="ECO:0000313" key="2">
    <source>
        <dbReference type="Proteomes" id="UP000265520"/>
    </source>
</evidence>
<dbReference type="AlphaFoldDB" id="A0A392QGY0"/>
<dbReference type="PANTHER" id="PTHR47186:SF3">
    <property type="entry name" value="OS09G0267800 PROTEIN"/>
    <property type="match status" value="1"/>
</dbReference>
<name>A0A392QGY0_9FABA</name>
<feature type="non-terminal residue" evidence="1">
    <location>
        <position position="135"/>
    </location>
</feature>
<dbReference type="InterPro" id="IPR032675">
    <property type="entry name" value="LRR_dom_sf"/>
</dbReference>
<protein>
    <submittedName>
        <fullName evidence="1">TMV resistance protein N-like</fullName>
    </submittedName>
</protein>
<dbReference type="EMBL" id="LXQA010137172">
    <property type="protein sequence ID" value="MCI23653.1"/>
    <property type="molecule type" value="Genomic_DNA"/>
</dbReference>
<proteinExistence type="predicted"/>
<keyword evidence="2" id="KW-1185">Reference proteome</keyword>
<dbReference type="SUPFAM" id="SSF52058">
    <property type="entry name" value="L domain-like"/>
    <property type="match status" value="1"/>
</dbReference>
<dbReference type="Gene3D" id="3.80.10.10">
    <property type="entry name" value="Ribonuclease Inhibitor"/>
    <property type="match status" value="1"/>
</dbReference>
<sequence length="135" mass="15064">MDVSNSKYLTETPKFFWTPKLERLDFTGCTNLTQVHPSIGHLTKLVFLSFQNCSSLVNLDFGSVSNLNSLRVLRLSGCTKLQKTPEFTGASNLEYLEMDGCLSLTTVHESIGVLAKLRFLSLRDCIMVVKIASQN</sequence>
<dbReference type="PANTHER" id="PTHR47186">
    <property type="entry name" value="LEUCINE-RICH REPEAT-CONTAINING PROTEIN 57"/>
    <property type="match status" value="1"/>
</dbReference>
<evidence type="ECO:0000313" key="1">
    <source>
        <dbReference type="EMBL" id="MCI23653.1"/>
    </source>
</evidence>
<reference evidence="1 2" key="1">
    <citation type="journal article" date="2018" name="Front. Plant Sci.">
        <title>Red Clover (Trifolium pratense) and Zigzag Clover (T. medium) - A Picture of Genomic Similarities and Differences.</title>
        <authorList>
            <person name="Dluhosova J."/>
            <person name="Istvanek J."/>
            <person name="Nedelnik J."/>
            <person name="Repkova J."/>
        </authorList>
    </citation>
    <scope>NUCLEOTIDE SEQUENCE [LARGE SCALE GENOMIC DNA]</scope>
    <source>
        <strain evidence="2">cv. 10/8</strain>
        <tissue evidence="1">Leaf</tissue>
    </source>
</reference>
<accession>A0A392QGY0</accession>